<name>A0A5P1ECM6_ASPOF</name>
<dbReference type="Gramene" id="ONK63592">
    <property type="protein sequence ID" value="ONK63592"/>
    <property type="gene ID" value="A4U43_C07F16850"/>
</dbReference>
<keyword evidence="3" id="KW-1185">Reference proteome</keyword>
<gene>
    <name evidence="2" type="ORF">A4U43_C07F16850</name>
</gene>
<protein>
    <submittedName>
        <fullName evidence="2">Uncharacterized protein</fullName>
    </submittedName>
</protein>
<evidence type="ECO:0000313" key="2">
    <source>
        <dbReference type="EMBL" id="ONK63592.1"/>
    </source>
</evidence>
<dbReference type="EMBL" id="CM007387">
    <property type="protein sequence ID" value="ONK63592.1"/>
    <property type="molecule type" value="Genomic_DNA"/>
</dbReference>
<feature type="compositionally biased region" description="Pro residues" evidence="1">
    <location>
        <begin position="15"/>
        <end position="26"/>
    </location>
</feature>
<organism evidence="2 3">
    <name type="scientific">Asparagus officinalis</name>
    <name type="common">Garden asparagus</name>
    <dbReference type="NCBI Taxonomy" id="4686"/>
    <lineage>
        <taxon>Eukaryota</taxon>
        <taxon>Viridiplantae</taxon>
        <taxon>Streptophyta</taxon>
        <taxon>Embryophyta</taxon>
        <taxon>Tracheophyta</taxon>
        <taxon>Spermatophyta</taxon>
        <taxon>Magnoliopsida</taxon>
        <taxon>Liliopsida</taxon>
        <taxon>Asparagales</taxon>
        <taxon>Asparagaceae</taxon>
        <taxon>Asparagoideae</taxon>
        <taxon>Asparagus</taxon>
    </lineage>
</organism>
<accession>A0A5P1ECM6</accession>
<sequence length="186" mass="19748">MTPIFLQISPNTTFSPPPSTSPPPAALPLRPLRRRRRSLTPPPPPTRYPKRQVRDPVLGGNLFPHLASGARRRSGFGRRIAGAGRRRDGGGASGSAGQWSSLRGVLAAGISSVASPRSGELPAAGGEEKGLKEEVKVEEGCSYGGGPSSSGSEMVLWGSPAAQCRGLHRAHLHRLQSRRRRPATDR</sequence>
<evidence type="ECO:0000256" key="1">
    <source>
        <dbReference type="SAM" id="MobiDB-lite"/>
    </source>
</evidence>
<reference evidence="3" key="1">
    <citation type="journal article" date="2017" name="Nat. Commun.">
        <title>The asparagus genome sheds light on the origin and evolution of a young Y chromosome.</title>
        <authorList>
            <person name="Harkess A."/>
            <person name="Zhou J."/>
            <person name="Xu C."/>
            <person name="Bowers J.E."/>
            <person name="Van der Hulst R."/>
            <person name="Ayyampalayam S."/>
            <person name="Mercati F."/>
            <person name="Riccardi P."/>
            <person name="McKain M.R."/>
            <person name="Kakrana A."/>
            <person name="Tang H."/>
            <person name="Ray J."/>
            <person name="Groenendijk J."/>
            <person name="Arikit S."/>
            <person name="Mathioni S.M."/>
            <person name="Nakano M."/>
            <person name="Shan H."/>
            <person name="Telgmann-Rauber A."/>
            <person name="Kanno A."/>
            <person name="Yue Z."/>
            <person name="Chen H."/>
            <person name="Li W."/>
            <person name="Chen Y."/>
            <person name="Xu X."/>
            <person name="Zhang Y."/>
            <person name="Luo S."/>
            <person name="Chen H."/>
            <person name="Gao J."/>
            <person name="Mao Z."/>
            <person name="Pires J.C."/>
            <person name="Luo M."/>
            <person name="Kudrna D."/>
            <person name="Wing R.A."/>
            <person name="Meyers B.C."/>
            <person name="Yi K."/>
            <person name="Kong H."/>
            <person name="Lavrijsen P."/>
            <person name="Sunseri F."/>
            <person name="Falavigna A."/>
            <person name="Ye Y."/>
            <person name="Leebens-Mack J.H."/>
            <person name="Chen G."/>
        </authorList>
    </citation>
    <scope>NUCLEOTIDE SEQUENCE [LARGE SCALE GENOMIC DNA]</scope>
    <source>
        <strain evidence="3">cv. DH0086</strain>
    </source>
</reference>
<evidence type="ECO:0000313" key="3">
    <source>
        <dbReference type="Proteomes" id="UP000243459"/>
    </source>
</evidence>
<dbReference type="Proteomes" id="UP000243459">
    <property type="component" value="Chromosome 7"/>
</dbReference>
<feature type="region of interest" description="Disordered" evidence="1">
    <location>
        <begin position="1"/>
        <end position="99"/>
    </location>
</feature>
<dbReference type="AlphaFoldDB" id="A0A5P1ECM6"/>
<proteinExistence type="predicted"/>